<accession>A0A0A6VHL1</accession>
<keyword evidence="4 8" id="KW-0808">Transferase</keyword>
<dbReference type="Pfam" id="PF00155">
    <property type="entry name" value="Aminotran_1_2"/>
    <property type="match status" value="1"/>
</dbReference>
<dbReference type="CDD" id="cd00609">
    <property type="entry name" value="AAT_like"/>
    <property type="match status" value="1"/>
</dbReference>
<dbReference type="PANTHER" id="PTHR46383">
    <property type="entry name" value="ASPARTATE AMINOTRANSFERASE"/>
    <property type="match status" value="1"/>
</dbReference>
<reference evidence="8 10" key="3">
    <citation type="submission" date="2020-03" db="EMBL/GenBank/DDBJ databases">
        <title>Bacillus aquiflavi sp. nov., isolated from yellow water of strong flavor Chinese baijiu in Yibin region of China.</title>
        <authorList>
            <person name="Xie J."/>
        </authorList>
    </citation>
    <scope>NUCLEOTIDE SEQUENCE [LARGE SCALE GENOMIC DNA]</scope>
    <source>
        <strain evidence="8 10">Gsoil 114</strain>
    </source>
</reference>
<dbReference type="Gene3D" id="3.90.1150.10">
    <property type="entry name" value="Aspartate Aminotransferase, domain 1"/>
    <property type="match status" value="1"/>
</dbReference>
<dbReference type="SUPFAM" id="SSF53383">
    <property type="entry name" value="PLP-dependent transferases"/>
    <property type="match status" value="1"/>
</dbReference>
<dbReference type="Proteomes" id="UP000476934">
    <property type="component" value="Unassembled WGS sequence"/>
</dbReference>
<evidence type="ECO:0000256" key="1">
    <source>
        <dbReference type="ARBA" id="ARBA00001933"/>
    </source>
</evidence>
<gene>
    <name evidence="8" type="ORF">G4D61_15375</name>
    <name evidence="7" type="ORF">NG54_05005</name>
</gene>
<dbReference type="EMBL" id="JAAIWK010000031">
    <property type="protein sequence ID" value="NEY21326.1"/>
    <property type="molecule type" value="Genomic_DNA"/>
</dbReference>
<dbReference type="AlphaFoldDB" id="A0A0A6VHL1"/>
<dbReference type="PANTHER" id="PTHR46383:SF1">
    <property type="entry name" value="ASPARTATE AMINOTRANSFERASE"/>
    <property type="match status" value="1"/>
</dbReference>
<dbReference type="InterPro" id="IPR015421">
    <property type="entry name" value="PyrdxlP-dep_Trfase_major"/>
</dbReference>
<comment type="similarity">
    <text evidence="2">Belongs to the class-I pyridoxal-phosphate-dependent aminotransferase family.</text>
</comment>
<evidence type="ECO:0000256" key="3">
    <source>
        <dbReference type="ARBA" id="ARBA00022576"/>
    </source>
</evidence>
<dbReference type="GO" id="GO:0030170">
    <property type="term" value="F:pyridoxal phosphate binding"/>
    <property type="evidence" value="ECO:0007669"/>
    <property type="project" value="InterPro"/>
</dbReference>
<evidence type="ECO:0000313" key="8">
    <source>
        <dbReference type="EMBL" id="NEY21326.1"/>
    </source>
</evidence>
<evidence type="ECO:0000256" key="5">
    <source>
        <dbReference type="ARBA" id="ARBA00022898"/>
    </source>
</evidence>
<dbReference type="STRING" id="363870.NG54_05005"/>
<sequence>MEQPAQLLNDELIAENQHVYEMLSNLGKALYYPKGILTQSAEAKQKATKYNATIGIATEGDGPMYLPLIQDTLSSYNPEDIYTYAPTQGKPELRKAWKEKMLKENPSLQGKSIGDPIVTNALTHGLSIIADMFADVNDTLILPDKFWGNYKLVFNIRRGANIKTYRLFNEQQQFNAEGLREAILQQKDNGKAIVLLNFPNNPTGYTPTVDEVDQIVAVIKECAESGINIVAVTDDAYFQLFFEDSIKESIFAKLANIHDRVLAVKIDGATKEEYVWGFRVGFITYASKSQKVLKVLEEKTKGIIRGTISSSPHPTQTFVLKAIQSPEFEDQKQQKYVIMKKRANKVKELLINTEKYKEVWSFYPFNSGYFMCLKLHNINAETLRLHLLDKYGVGTISINATDLRIAFSCVEESELENLFELIYQAAKELSNERAEML</sequence>
<dbReference type="InterPro" id="IPR015424">
    <property type="entry name" value="PyrdxlP-dep_Trfase"/>
</dbReference>
<dbReference type="GO" id="GO:0006520">
    <property type="term" value="P:amino acid metabolic process"/>
    <property type="evidence" value="ECO:0007669"/>
    <property type="project" value="InterPro"/>
</dbReference>
<dbReference type="RefSeq" id="WP_025730802.1">
    <property type="nucleotide sequence ID" value="NZ_JAAIWK010000031.1"/>
</dbReference>
<reference evidence="8" key="2">
    <citation type="submission" date="2020-02" db="EMBL/GenBank/DDBJ databases">
        <authorList>
            <person name="Feng H."/>
        </authorList>
    </citation>
    <scope>NUCLEOTIDE SEQUENCE [LARGE SCALE GENOMIC DNA]</scope>
    <source>
        <strain evidence="8">Gsoil 114</strain>
    </source>
</reference>
<evidence type="ECO:0000259" key="6">
    <source>
        <dbReference type="Pfam" id="PF00155"/>
    </source>
</evidence>
<organism evidence="7 9">
    <name type="scientific">Heyndrickxia ginsengihumi</name>
    <dbReference type="NCBI Taxonomy" id="363870"/>
    <lineage>
        <taxon>Bacteria</taxon>
        <taxon>Bacillati</taxon>
        <taxon>Bacillota</taxon>
        <taxon>Bacilli</taxon>
        <taxon>Bacillales</taxon>
        <taxon>Bacillaceae</taxon>
        <taxon>Heyndrickxia</taxon>
    </lineage>
</organism>
<name>A0A0A6VHL1_9BACI</name>
<evidence type="ECO:0000313" key="9">
    <source>
        <dbReference type="Proteomes" id="UP000030588"/>
    </source>
</evidence>
<reference evidence="7 9" key="1">
    <citation type="submission" date="2014-10" db="EMBL/GenBank/DDBJ databases">
        <title>Draft genome of phytase producing Bacillus ginsengihumi strain M2.11.</title>
        <authorList>
            <person name="Toymentseva A."/>
            <person name="Boulygina E.A."/>
            <person name="Kazakov S.V."/>
            <person name="Kayumov I."/>
            <person name="Suleimanova A.D."/>
            <person name="Mardanova A.M."/>
            <person name="Maria S.N."/>
            <person name="Sergey M.Y."/>
            <person name="Sharipova M.R."/>
        </authorList>
    </citation>
    <scope>NUCLEOTIDE SEQUENCE [LARGE SCALE GENOMIC DNA]</scope>
    <source>
        <strain evidence="7 9">M2.11</strain>
    </source>
</reference>
<feature type="domain" description="Aminotransferase class I/classII large" evidence="6">
    <location>
        <begin position="80"/>
        <end position="420"/>
    </location>
</feature>
<dbReference type="GO" id="GO:0008483">
    <property type="term" value="F:transaminase activity"/>
    <property type="evidence" value="ECO:0007669"/>
    <property type="project" value="UniProtKB-KW"/>
</dbReference>
<protein>
    <submittedName>
        <fullName evidence="8">Aminotransferase class I/II-fold pyridoxal phosphate-dependent enzyme</fullName>
    </submittedName>
</protein>
<proteinExistence type="inferred from homology"/>
<evidence type="ECO:0000313" key="7">
    <source>
        <dbReference type="EMBL" id="KHD86114.1"/>
    </source>
</evidence>
<dbReference type="NCBIfam" id="NF006388">
    <property type="entry name" value="PRK08637.1"/>
    <property type="match status" value="1"/>
</dbReference>
<dbReference type="InterPro" id="IPR004839">
    <property type="entry name" value="Aminotransferase_I/II_large"/>
</dbReference>
<comment type="cofactor">
    <cofactor evidence="1">
        <name>pyridoxal 5'-phosphate</name>
        <dbReference type="ChEBI" id="CHEBI:597326"/>
    </cofactor>
</comment>
<evidence type="ECO:0000313" key="10">
    <source>
        <dbReference type="Proteomes" id="UP000476934"/>
    </source>
</evidence>
<dbReference type="InterPro" id="IPR050596">
    <property type="entry name" value="AspAT/PAT-like"/>
</dbReference>
<comment type="caution">
    <text evidence="7">The sequence shown here is derived from an EMBL/GenBank/DDBJ whole genome shotgun (WGS) entry which is preliminary data.</text>
</comment>
<dbReference type="InterPro" id="IPR015422">
    <property type="entry name" value="PyrdxlP-dep_Trfase_small"/>
</dbReference>
<keyword evidence="10" id="KW-1185">Reference proteome</keyword>
<evidence type="ECO:0000256" key="4">
    <source>
        <dbReference type="ARBA" id="ARBA00022679"/>
    </source>
</evidence>
<keyword evidence="3 8" id="KW-0032">Aminotransferase</keyword>
<dbReference type="Proteomes" id="UP000030588">
    <property type="component" value="Unassembled WGS sequence"/>
</dbReference>
<dbReference type="EMBL" id="JRUN01000010">
    <property type="protein sequence ID" value="KHD86114.1"/>
    <property type="molecule type" value="Genomic_DNA"/>
</dbReference>
<dbReference type="OrthoDB" id="9762162at2"/>
<keyword evidence="5" id="KW-0663">Pyridoxal phosphate</keyword>
<dbReference type="Gene3D" id="3.40.640.10">
    <property type="entry name" value="Type I PLP-dependent aspartate aminotransferase-like (Major domain)"/>
    <property type="match status" value="1"/>
</dbReference>
<evidence type="ECO:0000256" key="2">
    <source>
        <dbReference type="ARBA" id="ARBA00007441"/>
    </source>
</evidence>